<dbReference type="PANTHER" id="PTHR45766:SF6">
    <property type="entry name" value="SWI_SNF-RELATED MATRIX-ASSOCIATED ACTIN-DEPENDENT REGULATOR OF CHROMATIN SUBFAMILY A-LIKE PROTEIN 1"/>
    <property type="match status" value="1"/>
</dbReference>
<dbReference type="EMBL" id="DSTT01000005">
    <property type="protein sequence ID" value="HFK24023.1"/>
    <property type="molecule type" value="Genomic_DNA"/>
</dbReference>
<dbReference type="InterPro" id="IPR025202">
    <property type="entry name" value="PLD-like_dom"/>
</dbReference>
<keyword evidence="4" id="KW-0347">Helicase</keyword>
<evidence type="ECO:0000259" key="2">
    <source>
        <dbReference type="PROSITE" id="PS51192"/>
    </source>
</evidence>
<dbReference type="GO" id="GO:0016787">
    <property type="term" value="F:hydrolase activity"/>
    <property type="evidence" value="ECO:0007669"/>
    <property type="project" value="UniProtKB-KW"/>
</dbReference>
<proteinExistence type="predicted"/>
<keyword evidence="1" id="KW-0378">Hydrolase</keyword>
<dbReference type="SUPFAM" id="SSF52540">
    <property type="entry name" value="P-loop containing nucleoside triphosphate hydrolases"/>
    <property type="match status" value="1"/>
</dbReference>
<dbReference type="AlphaFoldDB" id="A0A7C3N8N3"/>
<dbReference type="Pfam" id="PF00176">
    <property type="entry name" value="SNF2-rel_dom"/>
    <property type="match status" value="1"/>
</dbReference>
<dbReference type="Pfam" id="PF13091">
    <property type="entry name" value="PLDc_2"/>
    <property type="match status" value="1"/>
</dbReference>
<dbReference type="Gene3D" id="3.40.50.300">
    <property type="entry name" value="P-loop containing nucleotide triphosphate hydrolases"/>
    <property type="match status" value="2"/>
</dbReference>
<reference evidence="4" key="1">
    <citation type="journal article" date="2020" name="mSystems">
        <title>Genome- and Community-Level Interaction Insights into Carbon Utilization and Element Cycling Functions of Hydrothermarchaeota in Hydrothermal Sediment.</title>
        <authorList>
            <person name="Zhou Z."/>
            <person name="Liu Y."/>
            <person name="Xu W."/>
            <person name="Pan J."/>
            <person name="Luo Z.H."/>
            <person name="Li M."/>
        </authorList>
    </citation>
    <scope>NUCLEOTIDE SEQUENCE [LARGE SCALE GENOMIC DNA]</scope>
    <source>
        <strain evidence="4">SpSt-464</strain>
    </source>
</reference>
<feature type="domain" description="Helicase ATP-binding" evidence="2">
    <location>
        <begin position="266"/>
        <end position="399"/>
    </location>
</feature>
<dbReference type="GO" id="GO:0005524">
    <property type="term" value="F:ATP binding"/>
    <property type="evidence" value="ECO:0007669"/>
    <property type="project" value="InterPro"/>
</dbReference>
<dbReference type="SMART" id="SM00490">
    <property type="entry name" value="HELICc"/>
    <property type="match status" value="1"/>
</dbReference>
<keyword evidence="4" id="KW-0067">ATP-binding</keyword>
<comment type="caution">
    <text evidence="4">The sequence shown here is derived from an EMBL/GenBank/DDBJ whole genome shotgun (WGS) entry which is preliminary data.</text>
</comment>
<dbReference type="InterPro" id="IPR001650">
    <property type="entry name" value="Helicase_C-like"/>
</dbReference>
<dbReference type="InterPro" id="IPR000330">
    <property type="entry name" value="SNF2_N"/>
</dbReference>
<gene>
    <name evidence="4" type="ORF">ENS15_05165</name>
</gene>
<evidence type="ECO:0000259" key="3">
    <source>
        <dbReference type="PROSITE" id="PS51194"/>
    </source>
</evidence>
<name>A0A7C3N8N3_UNCW3</name>
<dbReference type="GO" id="GO:0004386">
    <property type="term" value="F:helicase activity"/>
    <property type="evidence" value="ECO:0007669"/>
    <property type="project" value="UniProtKB-KW"/>
</dbReference>
<dbReference type="Gene3D" id="3.30.870.10">
    <property type="entry name" value="Endonuclease Chain A"/>
    <property type="match status" value="1"/>
</dbReference>
<dbReference type="PANTHER" id="PTHR45766">
    <property type="entry name" value="DNA ANNEALING HELICASE AND ENDONUCLEASE ZRANB3 FAMILY MEMBER"/>
    <property type="match status" value="1"/>
</dbReference>
<dbReference type="Pfam" id="PF00271">
    <property type="entry name" value="Helicase_C"/>
    <property type="match status" value="1"/>
</dbReference>
<accession>A0A7C3N8N3</accession>
<dbReference type="SUPFAM" id="SSF56024">
    <property type="entry name" value="Phospholipase D/nuclease"/>
    <property type="match status" value="1"/>
</dbReference>
<dbReference type="InterPro" id="IPR027417">
    <property type="entry name" value="P-loop_NTPase"/>
</dbReference>
<protein>
    <submittedName>
        <fullName evidence="4">Helicase</fullName>
    </submittedName>
</protein>
<feature type="domain" description="Helicase C-terminal" evidence="3">
    <location>
        <begin position="643"/>
        <end position="812"/>
    </location>
</feature>
<dbReference type="PROSITE" id="PS51192">
    <property type="entry name" value="HELICASE_ATP_BIND_1"/>
    <property type="match status" value="1"/>
</dbReference>
<dbReference type="PROSITE" id="PS51194">
    <property type="entry name" value="HELICASE_CTER"/>
    <property type="match status" value="1"/>
</dbReference>
<dbReference type="CDD" id="cd18793">
    <property type="entry name" value="SF2_C_SNF"/>
    <property type="match status" value="1"/>
</dbReference>
<organism evidence="4">
    <name type="scientific">candidate division WOR-3 bacterium</name>
    <dbReference type="NCBI Taxonomy" id="2052148"/>
    <lineage>
        <taxon>Bacteria</taxon>
        <taxon>Bacteria division WOR-3</taxon>
    </lineage>
</organism>
<dbReference type="SMART" id="SM00487">
    <property type="entry name" value="DEXDc"/>
    <property type="match status" value="1"/>
</dbReference>
<evidence type="ECO:0000256" key="1">
    <source>
        <dbReference type="ARBA" id="ARBA00022801"/>
    </source>
</evidence>
<dbReference type="InterPro" id="IPR014001">
    <property type="entry name" value="Helicase_ATP-bd"/>
</dbReference>
<sequence>MDSDLTFITNEKDKSLLERFKVLIKDTRYFDVLVGYFYMSGFYELYKSLENTEKIRILVGICTDKETMENIEKARLNEQLNLYYSYSEVKEKINGSIIKEMEYSDDNHNVEEGVSKFVEWVKKGKIEIKAYPTENIHSKLYIMTFKENDRDRGRVITGSSNFTKAGLKENLEFNVELKNPSDYEFAITAFNKLWENSVDISQEYIETIKTRTWVNESITPYELYLKYLYEYFKETINIDQEEINTPDVPHGFMNFEYQREAVSDAKNKLEEYGGVFLSDVVGLGKTYISAMLAQQLDGRNLVICPPILKDYWESTFQDFHVPVIVESLGKLDDIIEITKKREYKNVFIDEAHRFRNESTQTYEKLKQICWGKRVILISATPQNNTPNDILSQIKLFQKGRNSTIPNIKNLEKYFNTLQKRLKGIDRLKEFDKYIKIMKDNSKKIREDVLKYLIVRRTREDIKKYFSKDLTKKGLKFPDVKTPKRLYYKFDEKTDFIFNETINKIKLFKYSRYTPLLYLENPIQEEEIGQKNLKVFMKVLLVKRLESSFFAFKNTLDRFIYSYEQFINMFDKGTIYISKKYTNKIFDLLENDNIDEIMKLIEEEKVRKYKINEFRPEFIEDLNNDLKILKEIKTLWEDITTDPKINEFIHKLSTDKILKENKIIVFTESMETAEYLEKNLKSMYKDAVISFSSKSGAPIKEKIIENFDPKSSKPKDDIKILITTDILSEGVNLHRSNVIINYDIPWNPVRIIQRVGRINRVDTQFDKIFIYNFFPTVQSNEEIKLEEAAIGKLQAFHNILGEDASYLTEGEEVNSFELFIRLNSKEVIEGEESEESELKYLSELRNIRDNNPDLFEKIKRLPKKARSAKIHSVDKESVITFFRKGKLRKMFISNAESTKELDFFQTAEILKSNKDTKREKIGQKYYDYLDKNKDAFKSSLVEDIQEVKTKGGKSSDVRLKSLIKAISKMKGFTEDDEEYLNKVLILLEEGVIPKQTVKNIIKKIGKENNYLKIYGIIKKNIPETFFKTPSSELPGQTSGPREVILSEYLIKEG</sequence>
<keyword evidence="4" id="KW-0547">Nucleotide-binding</keyword>
<dbReference type="InterPro" id="IPR049730">
    <property type="entry name" value="SNF2/RAD54-like_C"/>
</dbReference>
<dbReference type="CDD" id="cd09178">
    <property type="entry name" value="PLDc_N_Snf2_like"/>
    <property type="match status" value="1"/>
</dbReference>
<evidence type="ECO:0000313" key="4">
    <source>
        <dbReference type="EMBL" id="HFK24023.1"/>
    </source>
</evidence>